<sequence length="276" mass="32174">MAEEHKLQCINKIKSEKINVQHNITKTLLSSGNYMLRKRQPRLIREKRDIYVTNKTDFKAQLKKCEKLFNIGISEIIIHGLGAAIKRACNLALQLKEIHHNSLDLDIKTSTEELIDDFEPLNDDYDYEMKIRRNSAIHIRVFRKEAMVHWLGLTIFEIWINLVSLTIFTILLALKLDDNYFLEQAGWWVVFSPLFIADGFNTYFCAIIFIRMHMEGMIQVAILRALWSLISLLLIFVFKYLLCKKLSGQSALEYSEVLSPVFILLQLIAVRACQLH</sequence>
<dbReference type="GO" id="GO:0000172">
    <property type="term" value="C:ribonuclease MRP complex"/>
    <property type="evidence" value="ECO:0007669"/>
    <property type="project" value="InterPro"/>
</dbReference>
<accession>A0A834NDN6</accession>
<dbReference type="GO" id="GO:0003676">
    <property type="term" value="F:nucleic acid binding"/>
    <property type="evidence" value="ECO:0007669"/>
    <property type="project" value="InterPro"/>
</dbReference>
<evidence type="ECO:0000313" key="13">
    <source>
        <dbReference type="Proteomes" id="UP000617340"/>
    </source>
</evidence>
<evidence type="ECO:0000256" key="5">
    <source>
        <dbReference type="ARBA" id="ARBA00022552"/>
    </source>
</evidence>
<keyword evidence="7" id="KW-0539">Nucleus</keyword>
<dbReference type="CDD" id="cd22816">
    <property type="entry name" value="TMEM203"/>
    <property type="match status" value="1"/>
</dbReference>
<evidence type="ECO:0000256" key="4">
    <source>
        <dbReference type="ARBA" id="ARBA00022490"/>
    </source>
</evidence>
<comment type="subcellular location">
    <subcellularLocation>
        <location evidence="1">Cytoplasmic granule</location>
    </subcellularLocation>
    <subcellularLocation>
        <location evidence="2">Nucleus</location>
        <location evidence="2">Nucleolus</location>
    </subcellularLocation>
</comment>
<dbReference type="InterPro" id="IPR036882">
    <property type="entry name" value="Alba-like_dom_sf"/>
</dbReference>
<evidence type="ECO:0000256" key="7">
    <source>
        <dbReference type="ARBA" id="ARBA00023242"/>
    </source>
</evidence>
<keyword evidence="11" id="KW-1133">Transmembrane helix</keyword>
<evidence type="ECO:0000256" key="3">
    <source>
        <dbReference type="ARBA" id="ARBA00008018"/>
    </source>
</evidence>
<keyword evidence="5" id="KW-0698">rRNA processing</keyword>
<dbReference type="Proteomes" id="UP000617340">
    <property type="component" value="Unassembled WGS sequence"/>
</dbReference>
<gene>
    <name evidence="12" type="ORF">HZH68_006432</name>
</gene>
<evidence type="ECO:0000256" key="6">
    <source>
        <dbReference type="ARBA" id="ARBA00022694"/>
    </source>
</evidence>
<reference evidence="12" key="1">
    <citation type="journal article" date="2020" name="G3 (Bethesda)">
        <title>High-Quality Assemblies for Three Invasive Social Wasps from the &lt;i&gt;Vespula&lt;/i&gt; Genus.</title>
        <authorList>
            <person name="Harrop T.W.R."/>
            <person name="Guhlin J."/>
            <person name="McLaughlin G.M."/>
            <person name="Permina E."/>
            <person name="Stockwell P."/>
            <person name="Gilligan J."/>
            <person name="Le Lec M.F."/>
            <person name="Gruber M.A.M."/>
            <person name="Quinn O."/>
            <person name="Lovegrove M."/>
            <person name="Duncan E.J."/>
            <person name="Remnant E.J."/>
            <person name="Van Eeckhoven J."/>
            <person name="Graham B."/>
            <person name="Knapp R.A."/>
            <person name="Langford K.W."/>
            <person name="Kronenberg Z."/>
            <person name="Press M.O."/>
            <person name="Eacker S.M."/>
            <person name="Wilson-Rankin E.E."/>
            <person name="Purcell J."/>
            <person name="Lester P.J."/>
            <person name="Dearden P.K."/>
        </authorList>
    </citation>
    <scope>NUCLEOTIDE SEQUENCE</scope>
    <source>
        <strain evidence="12">Linc-1</strain>
    </source>
</reference>
<comment type="caution">
    <text evidence="12">The sequence shown here is derived from an EMBL/GenBank/DDBJ whole genome shotgun (WGS) entry which is preliminary data.</text>
</comment>
<proteinExistence type="inferred from homology"/>
<dbReference type="InterPro" id="IPR014612">
    <property type="entry name" value="Pop7/Rpp20"/>
</dbReference>
<protein>
    <recommendedName>
        <fullName evidence="10">Ribonuclease P protein subunit p20</fullName>
    </recommendedName>
</protein>
<feature type="transmembrane region" description="Helical" evidence="11">
    <location>
        <begin position="222"/>
        <end position="242"/>
    </location>
</feature>
<comment type="similarity">
    <text evidence="3">Belongs to the histone-like Alba family.</text>
</comment>
<evidence type="ECO:0000256" key="9">
    <source>
        <dbReference type="ARBA" id="ARBA00064615"/>
    </source>
</evidence>
<organism evidence="12 13">
    <name type="scientific">Vespula germanica</name>
    <name type="common">German yellow jacket</name>
    <name type="synonym">Paravespula germanica</name>
    <dbReference type="NCBI Taxonomy" id="30212"/>
    <lineage>
        <taxon>Eukaryota</taxon>
        <taxon>Metazoa</taxon>
        <taxon>Ecdysozoa</taxon>
        <taxon>Arthropoda</taxon>
        <taxon>Hexapoda</taxon>
        <taxon>Insecta</taxon>
        <taxon>Pterygota</taxon>
        <taxon>Neoptera</taxon>
        <taxon>Endopterygota</taxon>
        <taxon>Hymenoptera</taxon>
        <taxon>Apocrita</taxon>
        <taxon>Aculeata</taxon>
        <taxon>Vespoidea</taxon>
        <taxon>Vespidae</taxon>
        <taxon>Vespinae</taxon>
        <taxon>Vespula</taxon>
    </lineage>
</organism>
<dbReference type="GO" id="GO:0001682">
    <property type="term" value="P:tRNA 5'-leader removal"/>
    <property type="evidence" value="ECO:0007669"/>
    <property type="project" value="InterPro"/>
</dbReference>
<comment type="function">
    <text evidence="8">Component of ribonuclease P, a ribonucleoprotein complex that generates mature tRNA molecules by cleaving their 5'-ends. Also a component of the MRP ribonuclease complex, which cleaves pre-rRNA sequences.</text>
</comment>
<dbReference type="GO" id="GO:0006364">
    <property type="term" value="P:rRNA processing"/>
    <property type="evidence" value="ECO:0007669"/>
    <property type="project" value="UniProtKB-KW"/>
</dbReference>
<feature type="transmembrane region" description="Helical" evidence="11">
    <location>
        <begin position="150"/>
        <end position="174"/>
    </location>
</feature>
<name>A0A834NDN6_VESGE</name>
<comment type="subunit">
    <text evidence="9">Component of nuclear RNase P and RNase MRP complexes. RNase P consists of a catalytic RNA moiety and 10 different protein chains; POP1, POP4, POP5, POP7, RPP14, RPP21, RPP25, RPP30, RPP38 and RPP40. Within the RNase P complex, POP1, POP7 and RPP25 form the 'finger' subcomplex, POP5, RPP14, RPP40 and homodimeric RPP30 form the 'palm' subcomplex, and RPP21, POP4 and RPP38 form the 'wrist' subcomplex. All subunits of the RNase P complex interact with the catalytic RNA. Several subunits of RNase P are also part of the RNase MRP complex. RNase MRP consists of a catalytic RNA moiety and about 8 protein subunits; POP1, POP7, RPP25, RPP30, RPP38, RPP40 and possibly also POP4 and POP5. Interacts with SMN1. POP7 forms a heterodimer with RPP25 that binds to the P3 stem loop of the catalytic RNA.</text>
</comment>
<dbReference type="SUPFAM" id="SSF82704">
    <property type="entry name" value="AlbA-like"/>
    <property type="match status" value="1"/>
</dbReference>
<evidence type="ECO:0000256" key="11">
    <source>
        <dbReference type="SAM" id="Phobius"/>
    </source>
</evidence>
<feature type="transmembrane region" description="Helical" evidence="11">
    <location>
        <begin position="186"/>
        <end position="210"/>
    </location>
</feature>
<evidence type="ECO:0000256" key="8">
    <source>
        <dbReference type="ARBA" id="ARBA00053284"/>
    </source>
</evidence>
<evidence type="ECO:0000256" key="10">
    <source>
        <dbReference type="ARBA" id="ARBA00068472"/>
    </source>
</evidence>
<dbReference type="Pfam" id="PF12328">
    <property type="entry name" value="Rpp20"/>
    <property type="match status" value="1"/>
</dbReference>
<evidence type="ECO:0000256" key="1">
    <source>
        <dbReference type="ARBA" id="ARBA00004463"/>
    </source>
</evidence>
<dbReference type="EMBL" id="JACSDZ010000005">
    <property type="protein sequence ID" value="KAF7403638.1"/>
    <property type="molecule type" value="Genomic_DNA"/>
</dbReference>
<keyword evidence="11" id="KW-0812">Transmembrane</keyword>
<evidence type="ECO:0000256" key="2">
    <source>
        <dbReference type="ARBA" id="ARBA00004604"/>
    </source>
</evidence>
<dbReference type="PANTHER" id="PTHR15314:SF1">
    <property type="entry name" value="RIBONUCLEASE P PROTEIN SUBUNIT P20"/>
    <property type="match status" value="1"/>
</dbReference>
<keyword evidence="4" id="KW-0963">Cytoplasm</keyword>
<keyword evidence="11" id="KW-0472">Membrane</keyword>
<dbReference type="FunFam" id="3.30.110.20:FF:000002">
    <property type="entry name" value="Ribonuclease P protein subunit p20"/>
    <property type="match status" value="1"/>
</dbReference>
<dbReference type="GO" id="GO:0005655">
    <property type="term" value="C:nucleolar ribonuclease P complex"/>
    <property type="evidence" value="ECO:0007669"/>
    <property type="project" value="InterPro"/>
</dbReference>
<dbReference type="PANTHER" id="PTHR15314">
    <property type="entry name" value="RIBONUCLEASE P PROTEIN SUBUNIT P20"/>
    <property type="match status" value="1"/>
</dbReference>
<dbReference type="Gene3D" id="3.30.110.20">
    <property type="entry name" value="Alba-like domain"/>
    <property type="match status" value="1"/>
</dbReference>
<dbReference type="AlphaFoldDB" id="A0A834NDN6"/>
<evidence type="ECO:0000313" key="12">
    <source>
        <dbReference type="EMBL" id="KAF7403638.1"/>
    </source>
</evidence>
<keyword evidence="6" id="KW-0819">tRNA processing</keyword>
<keyword evidence="13" id="KW-1185">Reference proteome</keyword>